<name>A0ABQ9EJ88_TEGGR</name>
<accession>A0ABQ9EJ88</accession>
<keyword evidence="3" id="KW-0720">Serine protease</keyword>
<dbReference type="PROSITE" id="PS51786">
    <property type="entry name" value="LON_PROTEOLYTIC"/>
    <property type="match status" value="1"/>
</dbReference>
<evidence type="ECO:0000313" key="7">
    <source>
        <dbReference type="Proteomes" id="UP001217089"/>
    </source>
</evidence>
<dbReference type="Pfam" id="PF05362">
    <property type="entry name" value="Lon_C"/>
    <property type="match status" value="1"/>
</dbReference>
<proteinExistence type="predicted"/>
<dbReference type="EMBL" id="JARBDR010000917">
    <property type="protein sequence ID" value="KAJ8303283.1"/>
    <property type="molecule type" value="Genomic_DNA"/>
</dbReference>
<dbReference type="InterPro" id="IPR008268">
    <property type="entry name" value="Peptidase_S16_AS"/>
</dbReference>
<dbReference type="InterPro" id="IPR027065">
    <property type="entry name" value="Lon_Prtase"/>
</dbReference>
<dbReference type="InterPro" id="IPR008269">
    <property type="entry name" value="Lon_proteolytic"/>
</dbReference>
<dbReference type="PROSITE" id="PS01046">
    <property type="entry name" value="LON_SER"/>
    <property type="match status" value="1"/>
</dbReference>
<dbReference type="PANTHER" id="PTHR10046">
    <property type="entry name" value="ATP DEPENDENT LON PROTEASE FAMILY MEMBER"/>
    <property type="match status" value="1"/>
</dbReference>
<gene>
    <name evidence="6" type="ORF">KUTeg_019679</name>
</gene>
<keyword evidence="7" id="KW-1185">Reference proteome</keyword>
<protein>
    <recommendedName>
        <fullName evidence="5">Lon proteolytic domain-containing protein</fullName>
    </recommendedName>
</protein>
<evidence type="ECO:0000256" key="4">
    <source>
        <dbReference type="PROSITE-ProRule" id="PRU01122"/>
    </source>
</evidence>
<evidence type="ECO:0000256" key="2">
    <source>
        <dbReference type="ARBA" id="ARBA00022801"/>
    </source>
</evidence>
<dbReference type="Proteomes" id="UP001217089">
    <property type="component" value="Unassembled WGS sequence"/>
</dbReference>
<comment type="caution">
    <text evidence="6">The sequence shown here is derived from an EMBL/GenBank/DDBJ whole genome shotgun (WGS) entry which is preliminary data.</text>
</comment>
<evidence type="ECO:0000259" key="5">
    <source>
        <dbReference type="PROSITE" id="PS51786"/>
    </source>
</evidence>
<dbReference type="SUPFAM" id="SSF52540">
    <property type="entry name" value="P-loop containing nucleoside triphosphate hydrolases"/>
    <property type="match status" value="1"/>
</dbReference>
<evidence type="ECO:0000313" key="6">
    <source>
        <dbReference type="EMBL" id="KAJ8303283.1"/>
    </source>
</evidence>
<comment type="caution">
    <text evidence="4">Lacks conserved residue(s) required for the propagation of feature annotation.</text>
</comment>
<dbReference type="InterPro" id="IPR027417">
    <property type="entry name" value="P-loop_NTPase"/>
</dbReference>
<dbReference type="Gene3D" id="3.30.230.10">
    <property type="match status" value="1"/>
</dbReference>
<keyword evidence="1" id="KW-0645">Protease</keyword>
<dbReference type="InterPro" id="IPR020568">
    <property type="entry name" value="Ribosomal_Su5_D2-typ_SF"/>
</dbReference>
<dbReference type="InterPro" id="IPR014721">
    <property type="entry name" value="Ribsml_uS5_D2-typ_fold_subgr"/>
</dbReference>
<organism evidence="6 7">
    <name type="scientific">Tegillarca granosa</name>
    <name type="common">Malaysian cockle</name>
    <name type="synonym">Anadara granosa</name>
    <dbReference type="NCBI Taxonomy" id="220873"/>
    <lineage>
        <taxon>Eukaryota</taxon>
        <taxon>Metazoa</taxon>
        <taxon>Spiralia</taxon>
        <taxon>Lophotrochozoa</taxon>
        <taxon>Mollusca</taxon>
        <taxon>Bivalvia</taxon>
        <taxon>Autobranchia</taxon>
        <taxon>Pteriomorphia</taxon>
        <taxon>Arcoida</taxon>
        <taxon>Arcoidea</taxon>
        <taxon>Arcidae</taxon>
        <taxon>Tegillarca</taxon>
    </lineage>
</organism>
<dbReference type="Gene3D" id="1.10.8.60">
    <property type="match status" value="1"/>
</dbReference>
<reference evidence="6 7" key="1">
    <citation type="submission" date="2022-12" db="EMBL/GenBank/DDBJ databases">
        <title>Chromosome-level genome of Tegillarca granosa.</title>
        <authorList>
            <person name="Kim J."/>
        </authorList>
    </citation>
    <scope>NUCLEOTIDE SEQUENCE [LARGE SCALE GENOMIC DNA]</scope>
    <source>
        <strain evidence="6">Teg-2019</strain>
        <tissue evidence="6">Adductor muscle</tissue>
    </source>
</reference>
<evidence type="ECO:0000256" key="3">
    <source>
        <dbReference type="ARBA" id="ARBA00022825"/>
    </source>
</evidence>
<dbReference type="SUPFAM" id="SSF54211">
    <property type="entry name" value="Ribosomal protein S5 domain 2-like"/>
    <property type="match status" value="1"/>
</dbReference>
<sequence>MAKIPPALLDRMELIQIPGYTQEEKAVIAKRHLMPKQLREHGLTAEQLQIPDDTMKLINKKKMVNDSLPEKASHEASTLAHPPEMPIVIDDLAVEDILGPPLFESEVSQRLSQPGVAVGLAWTPMGGEIMFVEASKMEGEGKLTLTGQLGDVMKESANLALNWVRTHASKLQLGNGDLLNHNDIHIHFPAGAVGKDGPSAGVTIVTVLVSLFSDHCVRSDTAMTGEITLRGLVLPVSRQCY</sequence>
<evidence type="ECO:0000256" key="1">
    <source>
        <dbReference type="ARBA" id="ARBA00022670"/>
    </source>
</evidence>
<dbReference type="PRINTS" id="PR00830">
    <property type="entry name" value="ENDOLAPTASE"/>
</dbReference>
<keyword evidence="2" id="KW-0378">Hydrolase</keyword>
<feature type="domain" description="Lon proteolytic" evidence="5">
    <location>
        <begin position="111"/>
        <end position="241"/>
    </location>
</feature>